<evidence type="ECO:0000259" key="1">
    <source>
        <dbReference type="PROSITE" id="PS50943"/>
    </source>
</evidence>
<feature type="domain" description="HTH cro/C1-type" evidence="1">
    <location>
        <begin position="5"/>
        <end position="59"/>
    </location>
</feature>
<dbReference type="CDD" id="cd00093">
    <property type="entry name" value="HTH_XRE"/>
    <property type="match status" value="1"/>
</dbReference>
<dbReference type="RefSeq" id="WP_062686180.1">
    <property type="nucleotide sequence ID" value="NZ_KQ758627.1"/>
</dbReference>
<evidence type="ECO:0000313" key="2">
    <source>
        <dbReference type="EMBL" id="KSU89835.1"/>
    </source>
</evidence>
<organism evidence="2 3">
    <name type="scientific">Priestia veravalensis</name>
    <dbReference type="NCBI Taxonomy" id="1414648"/>
    <lineage>
        <taxon>Bacteria</taxon>
        <taxon>Bacillati</taxon>
        <taxon>Bacillota</taxon>
        <taxon>Bacilli</taxon>
        <taxon>Bacillales</taxon>
        <taxon>Bacillaceae</taxon>
        <taxon>Priestia</taxon>
    </lineage>
</organism>
<dbReference type="InterPro" id="IPR001387">
    <property type="entry name" value="Cro/C1-type_HTH"/>
</dbReference>
<proteinExistence type="predicted"/>
<dbReference type="PROSITE" id="PS50943">
    <property type="entry name" value="HTH_CROC1"/>
    <property type="match status" value="1"/>
</dbReference>
<sequence length="75" mass="8963">MREKLINERLSRDWTQKEVAEKLNISEVYVRKIEKGVRNPGRSTMLKFEILYSTSERELFPDLFQVIDDTKCINN</sequence>
<dbReference type="SUPFAM" id="SSF47413">
    <property type="entry name" value="lambda repressor-like DNA-binding domains"/>
    <property type="match status" value="1"/>
</dbReference>
<gene>
    <name evidence="2" type="ORF">AS180_00250</name>
</gene>
<accession>A0A0V8JRY6</accession>
<dbReference type="InterPro" id="IPR010982">
    <property type="entry name" value="Lambda_DNA-bd_dom_sf"/>
</dbReference>
<comment type="caution">
    <text evidence="2">The sequence shown here is derived from an EMBL/GenBank/DDBJ whole genome shotgun (WGS) entry which is preliminary data.</text>
</comment>
<protein>
    <recommendedName>
        <fullName evidence="1">HTH cro/C1-type domain-containing protein</fullName>
    </recommendedName>
</protein>
<dbReference type="Proteomes" id="UP000053681">
    <property type="component" value="Unassembled WGS sequence"/>
</dbReference>
<dbReference type="AlphaFoldDB" id="A0A0V8JRY6"/>
<dbReference type="GO" id="GO:0003677">
    <property type="term" value="F:DNA binding"/>
    <property type="evidence" value="ECO:0007669"/>
    <property type="project" value="InterPro"/>
</dbReference>
<dbReference type="SMART" id="SM00530">
    <property type="entry name" value="HTH_XRE"/>
    <property type="match status" value="1"/>
</dbReference>
<dbReference type="Gene3D" id="1.10.260.40">
    <property type="entry name" value="lambda repressor-like DNA-binding domains"/>
    <property type="match status" value="1"/>
</dbReference>
<name>A0A0V8JRY6_9BACI</name>
<reference evidence="2 3" key="1">
    <citation type="submission" date="2015-11" db="EMBL/GenBank/DDBJ databases">
        <title>Bacillus caseinolyticus sp nov.</title>
        <authorList>
            <person name="Dastager S.G."/>
            <person name="Mawlankar R."/>
        </authorList>
    </citation>
    <scope>NUCLEOTIDE SEQUENCE [LARGE SCALE GENOMIC DNA]</scope>
    <source>
        <strain evidence="2 3">SGD-V-76</strain>
    </source>
</reference>
<dbReference type="Pfam" id="PF01381">
    <property type="entry name" value="HTH_3"/>
    <property type="match status" value="1"/>
</dbReference>
<evidence type="ECO:0000313" key="3">
    <source>
        <dbReference type="Proteomes" id="UP000053681"/>
    </source>
</evidence>
<keyword evidence="3" id="KW-1185">Reference proteome</keyword>
<dbReference type="EMBL" id="LNQP01000001">
    <property type="protein sequence ID" value="KSU89835.1"/>
    <property type="molecule type" value="Genomic_DNA"/>
</dbReference>